<dbReference type="Gene3D" id="3.20.20.70">
    <property type="entry name" value="Aldolase class I"/>
    <property type="match status" value="1"/>
</dbReference>
<evidence type="ECO:0000256" key="1">
    <source>
        <dbReference type="ARBA" id="ARBA00012404"/>
    </source>
</evidence>
<keyword evidence="5" id="KW-1185">Reference proteome</keyword>
<protein>
    <recommendedName>
        <fullName evidence="1">chorismate mutase</fullName>
        <ecNumber evidence="1">5.4.99.5</ecNumber>
    </recommendedName>
</protein>
<dbReference type="InterPro" id="IPR036979">
    <property type="entry name" value="CM_dom_sf"/>
</dbReference>
<evidence type="ECO:0000259" key="3">
    <source>
        <dbReference type="PROSITE" id="PS51168"/>
    </source>
</evidence>
<dbReference type="EC" id="5.4.99.5" evidence="1"/>
<proteinExistence type="predicted"/>
<dbReference type="SUPFAM" id="SSF51569">
    <property type="entry name" value="Aldolase"/>
    <property type="match status" value="1"/>
</dbReference>
<dbReference type="OrthoDB" id="9780456at2"/>
<name>A0A556N194_9FLAO</name>
<dbReference type="PANTHER" id="PTHR43018">
    <property type="entry name" value="PHOSPHO-2-DEHYDRO-3-DEOXYHEPTONATE ALDOLASE"/>
    <property type="match status" value="1"/>
</dbReference>
<comment type="caution">
    <text evidence="4">The sequence shown here is derived from an EMBL/GenBank/DDBJ whole genome shotgun (WGS) entry which is preliminary data.</text>
</comment>
<dbReference type="RefSeq" id="WP_144332783.1">
    <property type="nucleotide sequence ID" value="NZ_VLPL01000003.1"/>
</dbReference>
<dbReference type="InterPro" id="IPR006218">
    <property type="entry name" value="DAHP1/KDSA"/>
</dbReference>
<dbReference type="SUPFAM" id="SSF48600">
    <property type="entry name" value="Chorismate mutase II"/>
    <property type="match status" value="1"/>
</dbReference>
<accession>A0A556N194</accession>
<evidence type="ECO:0000313" key="4">
    <source>
        <dbReference type="EMBL" id="TSJ45828.1"/>
    </source>
</evidence>
<sequence length="360" mass="40567">MSSIIQKGGKRPIIIAGPCSAETEEQMMETALQIKEFCNIDMLRAGIWKPRTRPDSFEGVGEVGLSWLVDAGKVLGVPTTTEVANTKHVEQALKAGVDILWIGARTTVNPFAVQDIADALKGVKIPVMVKNPVNPDLELWIGAFERLEKSGITELGAIHRGFSVYKHAKYRNVPNWEIPIALHERLPDLPIINDPSHITGNRNLLLEVSQKAMDLNFDGLIIETHRNPDVAWSDAAQQLTPENLGVLLDSLVLRSQNSEKLDSEHISVIREKIGDLDDRLFDILTARMQLSEELGIFKKEHNITILQPEHWKKIISARLNRASEYKLSDRFVRQVMDAIHQESIRHQVRVMNHSSDKEEQ</sequence>
<dbReference type="AlphaFoldDB" id="A0A556N194"/>
<gene>
    <name evidence="4" type="ORF">FO442_08760</name>
</gene>
<dbReference type="Pfam" id="PF01817">
    <property type="entry name" value="CM_2"/>
    <property type="match status" value="1"/>
</dbReference>
<dbReference type="InterPro" id="IPR052899">
    <property type="entry name" value="Class-I_DAHP_synthase"/>
</dbReference>
<reference evidence="4 5" key="1">
    <citation type="submission" date="2019-07" db="EMBL/GenBank/DDBJ databases">
        <authorList>
            <person name="Huq M.A."/>
        </authorList>
    </citation>
    <scope>NUCLEOTIDE SEQUENCE [LARGE SCALE GENOMIC DNA]</scope>
    <source>
        <strain evidence="4 5">MAH-3</strain>
    </source>
</reference>
<dbReference type="SMART" id="SM00830">
    <property type="entry name" value="CM_2"/>
    <property type="match status" value="1"/>
</dbReference>
<evidence type="ECO:0000256" key="2">
    <source>
        <dbReference type="ARBA" id="ARBA00022679"/>
    </source>
</evidence>
<feature type="domain" description="Chorismate mutase" evidence="3">
    <location>
        <begin position="260"/>
        <end position="351"/>
    </location>
</feature>
<dbReference type="Proteomes" id="UP000316008">
    <property type="component" value="Unassembled WGS sequence"/>
</dbReference>
<evidence type="ECO:0000313" key="5">
    <source>
        <dbReference type="Proteomes" id="UP000316008"/>
    </source>
</evidence>
<organism evidence="4 5">
    <name type="scientific">Fluviicola chungangensis</name>
    <dbReference type="NCBI Taxonomy" id="2597671"/>
    <lineage>
        <taxon>Bacteria</taxon>
        <taxon>Pseudomonadati</taxon>
        <taxon>Bacteroidota</taxon>
        <taxon>Flavobacteriia</taxon>
        <taxon>Flavobacteriales</taxon>
        <taxon>Crocinitomicaceae</taxon>
        <taxon>Fluviicola</taxon>
    </lineage>
</organism>
<dbReference type="Pfam" id="PF00793">
    <property type="entry name" value="DAHP_synth_1"/>
    <property type="match status" value="1"/>
</dbReference>
<dbReference type="GO" id="GO:0016740">
    <property type="term" value="F:transferase activity"/>
    <property type="evidence" value="ECO:0007669"/>
    <property type="project" value="UniProtKB-KW"/>
</dbReference>
<dbReference type="InterPro" id="IPR013785">
    <property type="entry name" value="Aldolase_TIM"/>
</dbReference>
<keyword evidence="2" id="KW-0808">Transferase</keyword>
<dbReference type="GO" id="GO:0004106">
    <property type="term" value="F:chorismate mutase activity"/>
    <property type="evidence" value="ECO:0007669"/>
    <property type="project" value="UniProtKB-EC"/>
</dbReference>
<dbReference type="InterPro" id="IPR036263">
    <property type="entry name" value="Chorismate_II_sf"/>
</dbReference>
<dbReference type="EMBL" id="VLPL01000003">
    <property type="protein sequence ID" value="TSJ45828.1"/>
    <property type="molecule type" value="Genomic_DNA"/>
</dbReference>
<dbReference type="PROSITE" id="PS51168">
    <property type="entry name" value="CHORISMATE_MUT_2"/>
    <property type="match status" value="1"/>
</dbReference>
<dbReference type="GO" id="GO:0046417">
    <property type="term" value="P:chorismate metabolic process"/>
    <property type="evidence" value="ECO:0007669"/>
    <property type="project" value="InterPro"/>
</dbReference>
<dbReference type="Gene3D" id="1.20.59.10">
    <property type="entry name" value="Chorismate mutase"/>
    <property type="match status" value="1"/>
</dbReference>
<dbReference type="PANTHER" id="PTHR43018:SF1">
    <property type="entry name" value="PROTEIN AROA(G)"/>
    <property type="match status" value="1"/>
</dbReference>
<dbReference type="InterPro" id="IPR002701">
    <property type="entry name" value="CM_II_prokaryot"/>
</dbReference>